<dbReference type="RefSeq" id="WP_310225561.1">
    <property type="nucleotide sequence ID" value="NZ_JAVDSB010000002.1"/>
</dbReference>
<dbReference type="Gene3D" id="1.10.10.10">
    <property type="entry name" value="Winged helix-like DNA-binding domain superfamily/Winged helix DNA-binding domain"/>
    <property type="match status" value="1"/>
</dbReference>
<comment type="similarity">
    <text evidence="2">In the C-terminal section; belongs to the class-I pyridoxal-phosphate-dependent aminotransferase family.</text>
</comment>
<keyword evidence="5" id="KW-0805">Transcription regulation</keyword>
<organism evidence="9 10">
    <name type="scientific">Paenibacillus qinlingensis</name>
    <dbReference type="NCBI Taxonomy" id="1837343"/>
    <lineage>
        <taxon>Bacteria</taxon>
        <taxon>Bacillati</taxon>
        <taxon>Bacillota</taxon>
        <taxon>Bacilli</taxon>
        <taxon>Bacillales</taxon>
        <taxon>Paenibacillaceae</taxon>
        <taxon>Paenibacillus</taxon>
    </lineage>
</organism>
<dbReference type="SMART" id="SM00345">
    <property type="entry name" value="HTH_GNTR"/>
    <property type="match status" value="1"/>
</dbReference>
<dbReference type="CDD" id="cd07377">
    <property type="entry name" value="WHTH_GntR"/>
    <property type="match status" value="1"/>
</dbReference>
<dbReference type="InterPro" id="IPR015421">
    <property type="entry name" value="PyrdxlP-dep_Trfase_major"/>
</dbReference>
<dbReference type="InterPro" id="IPR036388">
    <property type="entry name" value="WH-like_DNA-bd_sf"/>
</dbReference>
<keyword evidence="3" id="KW-0032">Aminotransferase</keyword>
<dbReference type="PANTHER" id="PTHR46577:SF1">
    <property type="entry name" value="HTH-TYPE TRANSCRIPTIONAL REGULATORY PROTEIN GABR"/>
    <property type="match status" value="1"/>
</dbReference>
<dbReference type="Gene3D" id="3.40.640.10">
    <property type="entry name" value="Type I PLP-dependent aspartate aminotransferase-like (Major domain)"/>
    <property type="match status" value="1"/>
</dbReference>
<evidence type="ECO:0000256" key="1">
    <source>
        <dbReference type="ARBA" id="ARBA00001933"/>
    </source>
</evidence>
<comment type="cofactor">
    <cofactor evidence="1">
        <name>pyridoxal 5'-phosphate</name>
        <dbReference type="ChEBI" id="CHEBI:597326"/>
    </cofactor>
</comment>
<keyword evidence="10" id="KW-1185">Reference proteome</keyword>
<proteinExistence type="inferred from homology"/>
<evidence type="ECO:0000256" key="6">
    <source>
        <dbReference type="ARBA" id="ARBA00023125"/>
    </source>
</evidence>
<dbReference type="GO" id="GO:0003677">
    <property type="term" value="F:DNA binding"/>
    <property type="evidence" value="ECO:0007669"/>
    <property type="project" value="UniProtKB-KW"/>
</dbReference>
<evidence type="ECO:0000256" key="5">
    <source>
        <dbReference type="ARBA" id="ARBA00023015"/>
    </source>
</evidence>
<gene>
    <name evidence="9" type="ORF">J2736_001788</name>
</gene>
<dbReference type="CDD" id="cd00609">
    <property type="entry name" value="AAT_like"/>
    <property type="match status" value="1"/>
</dbReference>
<dbReference type="Pfam" id="PF00155">
    <property type="entry name" value="Aminotran_1_2"/>
    <property type="match status" value="1"/>
</dbReference>
<dbReference type="InterPro" id="IPR036390">
    <property type="entry name" value="WH_DNA-bd_sf"/>
</dbReference>
<reference evidence="9 10" key="1">
    <citation type="submission" date="2023-07" db="EMBL/GenBank/DDBJ databases">
        <title>Sorghum-associated microbial communities from plants grown in Nebraska, USA.</title>
        <authorList>
            <person name="Schachtman D."/>
        </authorList>
    </citation>
    <scope>NUCLEOTIDE SEQUENCE [LARGE SCALE GENOMIC DNA]</scope>
    <source>
        <strain evidence="9 10">CC258</strain>
    </source>
</reference>
<comment type="caution">
    <text evidence="9">The sequence shown here is derived from an EMBL/GenBank/DDBJ whole genome shotgun (WGS) entry which is preliminary data.</text>
</comment>
<evidence type="ECO:0000256" key="2">
    <source>
        <dbReference type="ARBA" id="ARBA00005384"/>
    </source>
</evidence>
<evidence type="ECO:0000256" key="3">
    <source>
        <dbReference type="ARBA" id="ARBA00022576"/>
    </source>
</evidence>
<dbReference type="EMBL" id="JAVDSB010000002">
    <property type="protein sequence ID" value="MDR6550601.1"/>
    <property type="molecule type" value="Genomic_DNA"/>
</dbReference>
<feature type="domain" description="HTH gntR-type" evidence="8">
    <location>
        <begin position="2"/>
        <end position="70"/>
    </location>
</feature>
<dbReference type="SUPFAM" id="SSF46785">
    <property type="entry name" value="Winged helix' DNA-binding domain"/>
    <property type="match status" value="1"/>
</dbReference>
<dbReference type="InterPro" id="IPR004839">
    <property type="entry name" value="Aminotransferase_I/II_large"/>
</dbReference>
<evidence type="ECO:0000313" key="10">
    <source>
        <dbReference type="Proteomes" id="UP001267290"/>
    </source>
</evidence>
<sequence length="461" mass="52422">MEMLYEVIVEQLLQEMKAGKRMPGDKLPSIREGADAFACSRNTVIRAYRELEQTHRIYAVPQSGYYVAHRRHGGEEVGSAAGVQDVIDFEWAGPDRSAMPYRDFQICMNEAIERYREDMFTYSEGQGLASLRFQLARHLRDLQVFTVPERIYVVTGSQQALNVLVGLPFPNGKRNIVVEQPVHPGMIESLRGYEGEVYGITYEEGGMDLERLEAFFREGDVKFFYTVSRFHNPTGYSHTNEARKRMVELAQRYDVYIIEDDYMGDLDGYARNDPMFAYDPSGRIIYVKSFSKVMLPGLRLGLAVLPDGLREAFLQAKSAADVHSPLLTQGALEVYLESGMFTAHIGRMRDIYRRKAVLLQEAYSKYLPPGTAYSRSSSGFYTTIGLPASLRAQAAADYLLERGVRVDPAQRMYLPEFRQEGVLRLSVSQVEDGLIESGIRRIGDGIRELLRQRSEVRFVSR</sequence>
<evidence type="ECO:0000256" key="7">
    <source>
        <dbReference type="ARBA" id="ARBA00023163"/>
    </source>
</evidence>
<keyword evidence="4" id="KW-0663">Pyridoxal phosphate</keyword>
<evidence type="ECO:0000313" key="9">
    <source>
        <dbReference type="EMBL" id="MDR6550601.1"/>
    </source>
</evidence>
<keyword evidence="6 9" id="KW-0238">DNA-binding</keyword>
<dbReference type="PROSITE" id="PS50949">
    <property type="entry name" value="HTH_GNTR"/>
    <property type="match status" value="1"/>
</dbReference>
<dbReference type="PANTHER" id="PTHR46577">
    <property type="entry name" value="HTH-TYPE TRANSCRIPTIONAL REGULATORY PROTEIN GABR"/>
    <property type="match status" value="1"/>
</dbReference>
<name>A0ABU1NSY6_9BACL</name>
<dbReference type="InterPro" id="IPR051446">
    <property type="entry name" value="HTH_trans_reg/aminotransferase"/>
</dbReference>
<dbReference type="Pfam" id="PF00392">
    <property type="entry name" value="GntR"/>
    <property type="match status" value="1"/>
</dbReference>
<dbReference type="InterPro" id="IPR000524">
    <property type="entry name" value="Tscrpt_reg_HTH_GntR"/>
</dbReference>
<evidence type="ECO:0000256" key="4">
    <source>
        <dbReference type="ARBA" id="ARBA00022898"/>
    </source>
</evidence>
<dbReference type="SUPFAM" id="SSF53383">
    <property type="entry name" value="PLP-dependent transferases"/>
    <property type="match status" value="1"/>
</dbReference>
<evidence type="ECO:0000259" key="8">
    <source>
        <dbReference type="PROSITE" id="PS50949"/>
    </source>
</evidence>
<dbReference type="InterPro" id="IPR015424">
    <property type="entry name" value="PyrdxlP-dep_Trfase"/>
</dbReference>
<accession>A0ABU1NSY6</accession>
<protein>
    <submittedName>
        <fullName evidence="9">DNA-binding transcriptional MocR family regulator</fullName>
    </submittedName>
</protein>
<dbReference type="Proteomes" id="UP001267290">
    <property type="component" value="Unassembled WGS sequence"/>
</dbReference>
<keyword evidence="7" id="KW-0804">Transcription</keyword>
<keyword evidence="3" id="KW-0808">Transferase</keyword>